<name>B6A8J3_HELAM</name>
<feature type="region of interest" description="Disordered" evidence="1">
    <location>
        <begin position="1"/>
        <end position="27"/>
    </location>
</feature>
<evidence type="ECO:0000256" key="1">
    <source>
        <dbReference type="SAM" id="MobiDB-lite"/>
    </source>
</evidence>
<feature type="non-terminal residue" evidence="2">
    <location>
        <position position="1"/>
    </location>
</feature>
<protein>
    <submittedName>
        <fullName evidence="2">Cation channel family protein</fullName>
    </submittedName>
</protein>
<reference evidence="2" key="1">
    <citation type="submission" date="2006-08" db="EMBL/GenBank/DDBJ databases">
        <title>Identification of Differentially Expressed Genes during Larval Molting and Metamorphosis of Helicoverpa armigera by Suppression Subtractive Hybridization.</title>
        <authorList>
            <person name="Zhao X.-F."/>
            <person name="Wang J.-X."/>
        </authorList>
    </citation>
    <scope>NUCLEOTIDE SEQUENCE</scope>
</reference>
<organism evidence="2">
    <name type="scientific">Helicoverpa armigera</name>
    <name type="common">Cotton bollworm</name>
    <name type="synonym">Heliothis armigera</name>
    <dbReference type="NCBI Taxonomy" id="29058"/>
    <lineage>
        <taxon>Eukaryota</taxon>
        <taxon>Metazoa</taxon>
        <taxon>Ecdysozoa</taxon>
        <taxon>Arthropoda</taxon>
        <taxon>Hexapoda</taxon>
        <taxon>Insecta</taxon>
        <taxon>Pterygota</taxon>
        <taxon>Neoptera</taxon>
        <taxon>Endopterygota</taxon>
        <taxon>Lepidoptera</taxon>
        <taxon>Glossata</taxon>
        <taxon>Ditrysia</taxon>
        <taxon>Noctuoidea</taxon>
        <taxon>Noctuidae</taxon>
        <taxon>Heliothinae</taxon>
        <taxon>Helicoverpa</taxon>
    </lineage>
</organism>
<evidence type="ECO:0000313" key="2">
    <source>
        <dbReference type="EMBL" id="ABK29495.1"/>
    </source>
</evidence>
<dbReference type="AlphaFoldDB" id="B6A8J3"/>
<accession>B6A8J3</accession>
<proteinExistence type="evidence at transcript level"/>
<dbReference type="OrthoDB" id="7383028at2759"/>
<sequence length="45" mass="5413">DLSQQSHNKWDDLHQAWDKFEDMGQKPQDVNTQISNLEQNNQSKW</sequence>
<feature type="compositionally biased region" description="Basic and acidic residues" evidence="1">
    <location>
        <begin position="8"/>
        <end position="24"/>
    </location>
</feature>
<dbReference type="EMBL" id="DQ875253">
    <property type="protein sequence ID" value="ABK29495.1"/>
    <property type="molecule type" value="mRNA"/>
</dbReference>